<evidence type="ECO:0000313" key="2">
    <source>
        <dbReference type="Proteomes" id="UP001652660"/>
    </source>
</evidence>
<keyword evidence="2" id="KW-1185">Reference proteome</keyword>
<dbReference type="RefSeq" id="XP_027100534.1">
    <property type="nucleotide sequence ID" value="XM_027244733.2"/>
</dbReference>
<feature type="compositionally biased region" description="Gly residues" evidence="1">
    <location>
        <begin position="201"/>
        <end position="224"/>
    </location>
</feature>
<evidence type="ECO:0000256" key="1">
    <source>
        <dbReference type="SAM" id="MobiDB-lite"/>
    </source>
</evidence>
<reference evidence="3" key="2">
    <citation type="submission" date="2025-08" db="UniProtKB">
        <authorList>
            <consortium name="RefSeq"/>
        </authorList>
    </citation>
    <scope>IDENTIFICATION</scope>
    <source>
        <tissue evidence="3">Leaves</tissue>
    </source>
</reference>
<dbReference type="GeneID" id="113719517"/>
<feature type="region of interest" description="Disordered" evidence="1">
    <location>
        <begin position="165"/>
        <end position="184"/>
    </location>
</feature>
<feature type="compositionally biased region" description="Low complexity" evidence="1">
    <location>
        <begin position="127"/>
        <end position="137"/>
    </location>
</feature>
<dbReference type="GO" id="GO:0009408">
    <property type="term" value="P:response to heat"/>
    <property type="evidence" value="ECO:0007669"/>
    <property type="project" value="InterPro"/>
</dbReference>
<dbReference type="OrthoDB" id="695806at2759"/>
<feature type="region of interest" description="Disordered" evidence="1">
    <location>
        <begin position="110"/>
        <end position="155"/>
    </location>
</feature>
<protein>
    <submittedName>
        <fullName evidence="3">Nodulin-related protein 1-like</fullName>
    </submittedName>
</protein>
<dbReference type="AlphaFoldDB" id="A0A6P6VC77"/>
<feature type="compositionally biased region" description="Low complexity" evidence="1">
    <location>
        <begin position="35"/>
        <end position="45"/>
    </location>
</feature>
<dbReference type="Proteomes" id="UP001652660">
    <property type="component" value="Chromosome 11e"/>
</dbReference>
<feature type="region of interest" description="Disordered" evidence="1">
    <location>
        <begin position="199"/>
        <end position="224"/>
    </location>
</feature>
<reference evidence="2" key="1">
    <citation type="journal article" date="2025" name="Foods">
        <title>Unveiling the Microbial Signatures of Arabica Coffee Cherries: Insights into Ripeness Specific Diversity, Functional Traits, and Implications for Quality and Safety.</title>
        <authorList>
            <consortium name="RefSeq"/>
            <person name="Tenea G.N."/>
            <person name="Cifuentes V."/>
            <person name="Reyes P."/>
            <person name="Cevallos-Vallejos M."/>
        </authorList>
    </citation>
    <scope>NUCLEOTIDE SEQUENCE [LARGE SCALE GENOMIC DNA]</scope>
</reference>
<proteinExistence type="predicted"/>
<feature type="region of interest" description="Disordered" evidence="1">
    <location>
        <begin position="1"/>
        <end position="45"/>
    </location>
</feature>
<dbReference type="GO" id="GO:0010115">
    <property type="term" value="P:regulation of abscisic acid biosynthetic process"/>
    <property type="evidence" value="ECO:0007669"/>
    <property type="project" value="InterPro"/>
</dbReference>
<evidence type="ECO:0000313" key="3">
    <source>
        <dbReference type="RefSeq" id="XP_027100534.1"/>
    </source>
</evidence>
<feature type="compositionally biased region" description="Basic and acidic residues" evidence="1">
    <location>
        <begin position="1"/>
        <end position="31"/>
    </location>
</feature>
<feature type="compositionally biased region" description="Gly residues" evidence="1">
    <location>
        <begin position="170"/>
        <end position="184"/>
    </location>
</feature>
<dbReference type="PANTHER" id="PTHR35098">
    <property type="entry name" value="EXPRESSED PROTEIN"/>
    <property type="match status" value="1"/>
</dbReference>
<organism evidence="2 3">
    <name type="scientific">Coffea arabica</name>
    <name type="common">Arabian coffee</name>
    <dbReference type="NCBI Taxonomy" id="13443"/>
    <lineage>
        <taxon>Eukaryota</taxon>
        <taxon>Viridiplantae</taxon>
        <taxon>Streptophyta</taxon>
        <taxon>Embryophyta</taxon>
        <taxon>Tracheophyta</taxon>
        <taxon>Spermatophyta</taxon>
        <taxon>Magnoliopsida</taxon>
        <taxon>eudicotyledons</taxon>
        <taxon>Gunneridae</taxon>
        <taxon>Pentapetalae</taxon>
        <taxon>asterids</taxon>
        <taxon>lamiids</taxon>
        <taxon>Gentianales</taxon>
        <taxon>Rubiaceae</taxon>
        <taxon>Ixoroideae</taxon>
        <taxon>Gardenieae complex</taxon>
        <taxon>Bertiereae - Coffeeae clade</taxon>
        <taxon>Coffeeae</taxon>
        <taxon>Coffea</taxon>
    </lineage>
</organism>
<dbReference type="PANTHER" id="PTHR35098:SF1">
    <property type="entry name" value="NODULIN-RELATED PROTEIN 2"/>
    <property type="match status" value="1"/>
</dbReference>
<name>A0A6P6VC77_COFAR</name>
<gene>
    <name evidence="3" type="primary">LOC113719517</name>
</gene>
<dbReference type="InterPro" id="IPR040294">
    <property type="entry name" value="Nodulin-rel_1/2"/>
</dbReference>
<sequence>MDYSYDKEEHHKSSKPTSDRTGDHRGHESHNQHHSTPSSSELLSSAKIVANAAKAKFQNDPNYKFDKDEVADAAENIMHAASHYGKLDEKGGAMGKIVGQAENYLHQYHSSQSPTTTTTKPGKDHSSSTTTTTTTETFHTKPGKDHHGHSGGGYGDYIKMAEGLMNKHSSGGGGGDHEGQSGGKYGEYIKMAEGMLKNHSGSGGSVGEGGGHGHGHGHSSGSGGYGDYMKMAGDFLKK</sequence>
<accession>A0A6P6VC77</accession>